<keyword evidence="1" id="KW-0812">Transmembrane</keyword>
<keyword evidence="2" id="KW-0808">Transferase</keyword>
<dbReference type="GO" id="GO:0016779">
    <property type="term" value="F:nucleotidyltransferase activity"/>
    <property type="evidence" value="ECO:0007669"/>
    <property type="project" value="UniProtKB-KW"/>
</dbReference>
<name>A0A084W1V1_ANOSI</name>
<evidence type="ECO:0000256" key="1">
    <source>
        <dbReference type="SAM" id="Phobius"/>
    </source>
</evidence>
<feature type="transmembrane region" description="Helical" evidence="1">
    <location>
        <begin position="12"/>
        <end position="33"/>
    </location>
</feature>
<keyword evidence="4" id="KW-1185">Reference proteome</keyword>
<evidence type="ECO:0000313" key="3">
    <source>
        <dbReference type="EnsemblMetazoa" id="ASIC012056-PA"/>
    </source>
</evidence>
<dbReference type="EMBL" id="ATLV01019462">
    <property type="status" value="NOT_ANNOTATED_CDS"/>
    <property type="molecule type" value="Genomic_DNA"/>
</dbReference>
<evidence type="ECO:0000313" key="2">
    <source>
        <dbReference type="EMBL" id="KFB44195.1"/>
    </source>
</evidence>
<reference evidence="2 4" key="1">
    <citation type="journal article" date="2014" name="BMC Genomics">
        <title>Genome sequence of Anopheles sinensis provides insight into genetics basis of mosquito competence for malaria parasites.</title>
        <authorList>
            <person name="Zhou D."/>
            <person name="Zhang D."/>
            <person name="Ding G."/>
            <person name="Shi L."/>
            <person name="Hou Q."/>
            <person name="Ye Y."/>
            <person name="Xu Y."/>
            <person name="Zhou H."/>
            <person name="Xiong C."/>
            <person name="Li S."/>
            <person name="Yu J."/>
            <person name="Hong S."/>
            <person name="Yu X."/>
            <person name="Zou P."/>
            <person name="Chen C."/>
            <person name="Chang X."/>
            <person name="Wang W."/>
            <person name="Lv Y."/>
            <person name="Sun Y."/>
            <person name="Ma L."/>
            <person name="Shen B."/>
            <person name="Zhu C."/>
        </authorList>
    </citation>
    <scope>NUCLEOTIDE SEQUENCE [LARGE SCALE GENOMIC DNA]</scope>
</reference>
<accession>A0A084W1V1</accession>
<keyword evidence="1" id="KW-1133">Transmembrane helix</keyword>
<keyword evidence="1" id="KW-0472">Membrane</keyword>
<gene>
    <name evidence="2" type="ORF">ZHAS_00012056</name>
</gene>
<protein>
    <submittedName>
        <fullName evidence="2 3">Ethanolamine-phosphate cytidylyltransferase</fullName>
    </submittedName>
</protein>
<dbReference type="EMBL" id="KE525272">
    <property type="protein sequence ID" value="KFB44195.1"/>
    <property type="molecule type" value="Genomic_DNA"/>
</dbReference>
<keyword evidence="2" id="KW-0548">Nucleotidyltransferase</keyword>
<evidence type="ECO:0000313" key="4">
    <source>
        <dbReference type="Proteomes" id="UP000030765"/>
    </source>
</evidence>
<proteinExistence type="predicted"/>
<dbReference type="Proteomes" id="UP000030765">
    <property type="component" value="Unassembled WGS sequence"/>
</dbReference>
<dbReference type="AlphaFoldDB" id="A0A084W1V1"/>
<dbReference type="VEuPathDB" id="VectorBase:ASIC012056"/>
<organism evidence="2">
    <name type="scientific">Anopheles sinensis</name>
    <name type="common">Mosquito</name>
    <dbReference type="NCBI Taxonomy" id="74873"/>
    <lineage>
        <taxon>Eukaryota</taxon>
        <taxon>Metazoa</taxon>
        <taxon>Ecdysozoa</taxon>
        <taxon>Arthropoda</taxon>
        <taxon>Hexapoda</taxon>
        <taxon>Insecta</taxon>
        <taxon>Pterygota</taxon>
        <taxon>Neoptera</taxon>
        <taxon>Endopterygota</taxon>
        <taxon>Diptera</taxon>
        <taxon>Nematocera</taxon>
        <taxon>Culicoidea</taxon>
        <taxon>Culicidae</taxon>
        <taxon>Anophelinae</taxon>
        <taxon>Anopheles</taxon>
    </lineage>
</organism>
<reference evidence="3" key="2">
    <citation type="submission" date="2020-05" db="UniProtKB">
        <authorList>
            <consortium name="EnsemblMetazoa"/>
        </authorList>
    </citation>
    <scope>IDENTIFICATION</scope>
</reference>
<sequence length="143" mass="15029">MNEFSSYKPTRVVAGGVGVLAFLTDTLRVSLLLKVKTSRTVGGTGVAGSCPEVTETCREKRGLYGIVTGPPDVSAQVMVQRVLQRTGNTARNGKGSDKYASLLDAMGKKMQPPEGGRATGTCIGRGVPYTSRLLLLGRLSPDA</sequence>
<dbReference type="EnsemblMetazoa" id="ASIC012056-RA">
    <property type="protein sequence ID" value="ASIC012056-PA"/>
    <property type="gene ID" value="ASIC012056"/>
</dbReference>